<dbReference type="SMART" id="SM00304">
    <property type="entry name" value="HAMP"/>
    <property type="match status" value="1"/>
</dbReference>
<dbReference type="Gene3D" id="1.10.510.10">
    <property type="entry name" value="Transferase(Phosphotransferase) domain 1"/>
    <property type="match status" value="1"/>
</dbReference>
<organism evidence="14 15">
    <name type="scientific">Azoarcus taiwanensis</name>
    <dbReference type="NCBI Taxonomy" id="666964"/>
    <lineage>
        <taxon>Bacteria</taxon>
        <taxon>Pseudomonadati</taxon>
        <taxon>Pseudomonadota</taxon>
        <taxon>Betaproteobacteria</taxon>
        <taxon>Rhodocyclales</taxon>
        <taxon>Zoogloeaceae</taxon>
        <taxon>Azoarcus</taxon>
    </lineage>
</organism>
<evidence type="ECO:0000259" key="13">
    <source>
        <dbReference type="PROSITE" id="PS50885"/>
    </source>
</evidence>
<dbReference type="AlphaFoldDB" id="A0A972F721"/>
<dbReference type="Gene3D" id="6.10.340.10">
    <property type="match status" value="1"/>
</dbReference>
<evidence type="ECO:0000256" key="4">
    <source>
        <dbReference type="ARBA" id="ARBA00022692"/>
    </source>
</evidence>
<dbReference type="GO" id="GO:0004674">
    <property type="term" value="F:protein serine/threonine kinase activity"/>
    <property type="evidence" value="ECO:0007669"/>
    <property type="project" value="TreeGrafter"/>
</dbReference>
<dbReference type="SMART" id="SM00220">
    <property type="entry name" value="S_TKc"/>
    <property type="match status" value="1"/>
</dbReference>
<evidence type="ECO:0000256" key="9">
    <source>
        <dbReference type="ARBA" id="ARBA00023136"/>
    </source>
</evidence>
<feature type="domain" description="Protein kinase" evidence="12">
    <location>
        <begin position="8"/>
        <end position="268"/>
    </location>
</feature>
<evidence type="ECO:0000256" key="8">
    <source>
        <dbReference type="ARBA" id="ARBA00022989"/>
    </source>
</evidence>
<dbReference type="GO" id="GO:0005524">
    <property type="term" value="F:ATP binding"/>
    <property type="evidence" value="ECO:0007669"/>
    <property type="project" value="UniProtKB-UniRule"/>
</dbReference>
<keyword evidence="6 14" id="KW-0418">Kinase</keyword>
<dbReference type="SUPFAM" id="SSF158472">
    <property type="entry name" value="HAMP domain-like"/>
    <property type="match status" value="1"/>
</dbReference>
<accession>A0A972F721</accession>
<dbReference type="InterPro" id="IPR000719">
    <property type="entry name" value="Prot_kinase_dom"/>
</dbReference>
<dbReference type="PROSITE" id="PS00107">
    <property type="entry name" value="PROTEIN_KINASE_ATP"/>
    <property type="match status" value="1"/>
</dbReference>
<dbReference type="Gene3D" id="3.30.200.20">
    <property type="entry name" value="Phosphorylase Kinase, domain 1"/>
    <property type="match status" value="1"/>
</dbReference>
<dbReference type="Proteomes" id="UP000599523">
    <property type="component" value="Unassembled WGS sequence"/>
</dbReference>
<dbReference type="CDD" id="cd14014">
    <property type="entry name" value="STKc_PknB_like"/>
    <property type="match status" value="1"/>
</dbReference>
<reference evidence="14" key="1">
    <citation type="submission" date="2019-12" db="EMBL/GenBank/DDBJ databases">
        <title>Comparative genomics gives insights into the taxonomy of the Azoarcus-Aromatoleum group and reveals separate origins of nif in the plant-associated Azoarcus and non-plant-associated Aromatoleum sub-groups.</title>
        <authorList>
            <person name="Lafos M."/>
            <person name="Maluk M."/>
            <person name="Batista M."/>
            <person name="Junghare M."/>
            <person name="Carmona M."/>
            <person name="Faoro H."/>
            <person name="Cruz L.M."/>
            <person name="Battistoni F."/>
            <person name="De Souza E."/>
            <person name="Pedrosa F."/>
            <person name="Chen W.-M."/>
            <person name="Poole P.S."/>
            <person name="Dixon R.A."/>
            <person name="James E.K."/>
        </authorList>
    </citation>
    <scope>NUCLEOTIDE SEQUENCE</scope>
    <source>
        <strain evidence="14">NSC3</strain>
    </source>
</reference>
<feature type="transmembrane region" description="Helical" evidence="11">
    <location>
        <begin position="291"/>
        <end position="311"/>
    </location>
</feature>
<keyword evidence="4 11" id="KW-0812">Transmembrane</keyword>
<keyword evidence="7 10" id="KW-0067">ATP-binding</keyword>
<evidence type="ECO:0000259" key="12">
    <source>
        <dbReference type="PROSITE" id="PS50011"/>
    </source>
</evidence>
<evidence type="ECO:0000313" key="14">
    <source>
        <dbReference type="EMBL" id="NMG02652.1"/>
    </source>
</evidence>
<dbReference type="GO" id="GO:0005886">
    <property type="term" value="C:plasma membrane"/>
    <property type="evidence" value="ECO:0007669"/>
    <property type="project" value="UniProtKB-SubCell"/>
</dbReference>
<evidence type="ECO:0000256" key="10">
    <source>
        <dbReference type="PROSITE-ProRule" id="PRU10141"/>
    </source>
</evidence>
<evidence type="ECO:0000256" key="6">
    <source>
        <dbReference type="ARBA" id="ARBA00022777"/>
    </source>
</evidence>
<evidence type="ECO:0000256" key="2">
    <source>
        <dbReference type="ARBA" id="ARBA00022475"/>
    </source>
</evidence>
<dbReference type="CDD" id="cd06225">
    <property type="entry name" value="HAMP"/>
    <property type="match status" value="1"/>
</dbReference>
<dbReference type="PANTHER" id="PTHR43289:SF6">
    <property type="entry name" value="SERINE_THREONINE-PROTEIN KINASE NEKL-3"/>
    <property type="match status" value="1"/>
</dbReference>
<evidence type="ECO:0000256" key="7">
    <source>
        <dbReference type="ARBA" id="ARBA00022840"/>
    </source>
</evidence>
<keyword evidence="5 10" id="KW-0547">Nucleotide-binding</keyword>
<dbReference type="PROSITE" id="PS50011">
    <property type="entry name" value="PROTEIN_KINASE_DOM"/>
    <property type="match status" value="1"/>
</dbReference>
<evidence type="ECO:0000313" key="15">
    <source>
        <dbReference type="Proteomes" id="UP000599523"/>
    </source>
</evidence>
<dbReference type="PANTHER" id="PTHR43289">
    <property type="entry name" value="MITOGEN-ACTIVATED PROTEIN KINASE KINASE KINASE 20-RELATED"/>
    <property type="match status" value="1"/>
</dbReference>
<keyword evidence="3" id="KW-0808">Transferase</keyword>
<keyword evidence="15" id="KW-1185">Reference proteome</keyword>
<dbReference type="PROSITE" id="PS50885">
    <property type="entry name" value="HAMP"/>
    <property type="match status" value="1"/>
</dbReference>
<dbReference type="SUPFAM" id="SSF103190">
    <property type="entry name" value="Sensory domain-like"/>
    <property type="match status" value="1"/>
</dbReference>
<protein>
    <submittedName>
        <fullName evidence="14">Protein kinase</fullName>
    </submittedName>
</protein>
<dbReference type="Pfam" id="PF00672">
    <property type="entry name" value="HAMP"/>
    <property type="match status" value="1"/>
</dbReference>
<evidence type="ECO:0000256" key="3">
    <source>
        <dbReference type="ARBA" id="ARBA00022679"/>
    </source>
</evidence>
<dbReference type="RefSeq" id="WP_211163460.1">
    <property type="nucleotide sequence ID" value="NZ_CAWPHM010000210.1"/>
</dbReference>
<feature type="transmembrane region" description="Helical" evidence="11">
    <location>
        <begin position="449"/>
        <end position="470"/>
    </location>
</feature>
<dbReference type="InterPro" id="IPR017441">
    <property type="entry name" value="Protein_kinase_ATP_BS"/>
</dbReference>
<dbReference type="SUPFAM" id="SSF56112">
    <property type="entry name" value="Protein kinase-like (PK-like)"/>
    <property type="match status" value="1"/>
</dbReference>
<name>A0A972F721_9RHOO</name>
<comment type="subcellular location">
    <subcellularLocation>
        <location evidence="1">Cell membrane</location>
        <topology evidence="1">Multi-pass membrane protein</topology>
    </subcellularLocation>
</comment>
<dbReference type="InterPro" id="IPR003660">
    <property type="entry name" value="HAMP_dom"/>
</dbReference>
<feature type="binding site" evidence="10">
    <location>
        <position position="37"/>
    </location>
    <ligand>
        <name>ATP</name>
        <dbReference type="ChEBI" id="CHEBI:30616"/>
    </ligand>
</feature>
<evidence type="ECO:0000256" key="1">
    <source>
        <dbReference type="ARBA" id="ARBA00004651"/>
    </source>
</evidence>
<dbReference type="InterPro" id="IPR011009">
    <property type="entry name" value="Kinase-like_dom_sf"/>
</dbReference>
<dbReference type="InterPro" id="IPR029151">
    <property type="entry name" value="Sensor-like_sf"/>
</dbReference>
<keyword evidence="2" id="KW-1003">Cell membrane</keyword>
<evidence type="ECO:0000256" key="11">
    <source>
        <dbReference type="SAM" id="Phobius"/>
    </source>
</evidence>
<dbReference type="GO" id="GO:0007165">
    <property type="term" value="P:signal transduction"/>
    <property type="evidence" value="ECO:0007669"/>
    <property type="project" value="InterPro"/>
</dbReference>
<dbReference type="InterPro" id="IPR033463">
    <property type="entry name" value="sCache_3"/>
</dbReference>
<dbReference type="Pfam" id="PF00069">
    <property type="entry name" value="Pkinase"/>
    <property type="match status" value="1"/>
</dbReference>
<gene>
    <name evidence="14" type="ORF">GPA21_06665</name>
</gene>
<evidence type="ECO:0000256" key="5">
    <source>
        <dbReference type="ARBA" id="ARBA00022741"/>
    </source>
</evidence>
<dbReference type="EMBL" id="WTVM01000028">
    <property type="protein sequence ID" value="NMG02652.1"/>
    <property type="molecule type" value="Genomic_DNA"/>
</dbReference>
<sequence>MESTLGRYSLRGEIGRGAMSVIHRGYDPRLKREIALKTLRDEFIDDKGYRSRFLTEARAAGTLSHPAIVTIFDIGIADGTPFIAMELLEGPTLATFVERNGPLPSRMVLRIAMQLADALDYAHRRGVVHRDIKPENVSVLNEGGNVKLMDFGIARLRKERDCRSSTMVAGTPSYMSPEQLKRTRVDGRADLYALGVLLYWMLSGRRPFEHEDINELIKLIVSGDLRPLRPINPATPDALVELVLTLLARDPADRFQTGRELFVELERIDAELAERERSWTGRRIIPIRLRWAAVMGLIVTLTVALGLGFVYQRQNEAMNSLAFDYGLTISGMLAGETAEDLLLQDYVAVQVLVDEIARTSEVVHLSVSDQRGRVVAANEPALIGELRPAFGESAVLLERDAQVVRRVDGASGQPILVFESPVLFQHHELGLLRVGLSTDALVAANKTTLSALVAVLLVTLVAVIVGSYVLGRRFAQPIELLRGALIQISRGSYETRIRARRNDEFERVFAAYNAMADSLEARSLSARSDALLPPDETIMEGTVDVTEIADSIDQTEQNVVPLLKASARGRRADV</sequence>
<comment type="caution">
    <text evidence="14">The sequence shown here is derived from an EMBL/GenBank/DDBJ whole genome shotgun (WGS) entry which is preliminary data.</text>
</comment>
<dbReference type="Pfam" id="PF17203">
    <property type="entry name" value="sCache_3_2"/>
    <property type="match status" value="1"/>
</dbReference>
<keyword evidence="9 11" id="KW-0472">Membrane</keyword>
<proteinExistence type="predicted"/>
<keyword evidence="8 11" id="KW-1133">Transmembrane helix</keyword>
<feature type="domain" description="HAMP" evidence="13">
    <location>
        <begin position="472"/>
        <end position="524"/>
    </location>
</feature>